<reference evidence="2 3" key="1">
    <citation type="submission" date="2019-04" db="EMBL/GenBank/DDBJ databases">
        <title>Friends and foes A comparative genomics study of 23 Aspergillus species from section Flavi.</title>
        <authorList>
            <consortium name="DOE Joint Genome Institute"/>
            <person name="Kjaerbolling I."/>
            <person name="Vesth T."/>
            <person name="Frisvad J.C."/>
            <person name="Nybo J.L."/>
            <person name="Theobald S."/>
            <person name="Kildgaard S."/>
            <person name="Isbrandt T."/>
            <person name="Kuo A."/>
            <person name="Sato A."/>
            <person name="Lyhne E.K."/>
            <person name="Kogle M.E."/>
            <person name="Wiebenga A."/>
            <person name="Kun R.S."/>
            <person name="Lubbers R.J."/>
            <person name="Makela M.R."/>
            <person name="Barry K."/>
            <person name="Chovatia M."/>
            <person name="Clum A."/>
            <person name="Daum C."/>
            <person name="Haridas S."/>
            <person name="He G."/>
            <person name="LaButti K."/>
            <person name="Lipzen A."/>
            <person name="Mondo S."/>
            <person name="Riley R."/>
            <person name="Salamov A."/>
            <person name="Simmons B.A."/>
            <person name="Magnuson J.K."/>
            <person name="Henrissat B."/>
            <person name="Mortensen U.H."/>
            <person name="Larsen T.O."/>
            <person name="Devries R.P."/>
            <person name="Grigoriev I.V."/>
            <person name="Machida M."/>
            <person name="Baker S.E."/>
            <person name="Andersen M.R."/>
        </authorList>
    </citation>
    <scope>NUCLEOTIDE SEQUENCE [LARGE SCALE GENOMIC DNA]</scope>
    <source>
        <strain evidence="2 3">CBS 151.66</strain>
    </source>
</reference>
<name>A0A5N5X5J4_9EURO</name>
<dbReference type="AlphaFoldDB" id="A0A5N5X5J4"/>
<dbReference type="Proteomes" id="UP000326565">
    <property type="component" value="Unassembled WGS sequence"/>
</dbReference>
<dbReference type="EMBL" id="ML732196">
    <property type="protein sequence ID" value="KAB8075325.1"/>
    <property type="molecule type" value="Genomic_DNA"/>
</dbReference>
<accession>A0A5N5X5J4</accession>
<evidence type="ECO:0000313" key="2">
    <source>
        <dbReference type="EMBL" id="KAB8075325.1"/>
    </source>
</evidence>
<keyword evidence="3" id="KW-1185">Reference proteome</keyword>
<evidence type="ECO:0000256" key="1">
    <source>
        <dbReference type="SAM" id="MobiDB-lite"/>
    </source>
</evidence>
<gene>
    <name evidence="2" type="ORF">BDV29DRAFT_172251</name>
</gene>
<feature type="region of interest" description="Disordered" evidence="1">
    <location>
        <begin position="1"/>
        <end position="50"/>
    </location>
</feature>
<sequence length="297" mass="32935">MFSFPSKRQRSHEELADFDSSSIHERKKHRSLALRTSPKGSRKSALGTDQMVSGFGLSTLTPVESSDDDDGYNKHVRAKLTVSKGKLPHQEAHSHAQNMAMDIDYDRDMPHPAADRKQCAWPVSACGNGDTQPSPIPHSLVDQSLNISERHTTNSPYGYFPPTTGDQNPTQSTCLQTADDSTRSYFDIQRLQRLPSPVSDGEDAMTSFRDTASDIDMTYNTSRPASISPCAWLDMEESSPNMQHQIPSTDIENIKQQGSASKTVASKKKVTISMGFRADCDKCRCKVPGHYSHIIRT</sequence>
<feature type="region of interest" description="Disordered" evidence="1">
    <location>
        <begin position="150"/>
        <end position="169"/>
    </location>
</feature>
<proteinExistence type="predicted"/>
<dbReference type="OrthoDB" id="2446291at2759"/>
<protein>
    <submittedName>
        <fullName evidence="2">Uncharacterized protein</fullName>
    </submittedName>
</protein>
<evidence type="ECO:0000313" key="3">
    <source>
        <dbReference type="Proteomes" id="UP000326565"/>
    </source>
</evidence>
<organism evidence="2 3">
    <name type="scientific">Aspergillus leporis</name>
    <dbReference type="NCBI Taxonomy" id="41062"/>
    <lineage>
        <taxon>Eukaryota</taxon>
        <taxon>Fungi</taxon>
        <taxon>Dikarya</taxon>
        <taxon>Ascomycota</taxon>
        <taxon>Pezizomycotina</taxon>
        <taxon>Eurotiomycetes</taxon>
        <taxon>Eurotiomycetidae</taxon>
        <taxon>Eurotiales</taxon>
        <taxon>Aspergillaceae</taxon>
        <taxon>Aspergillus</taxon>
        <taxon>Aspergillus subgen. Circumdati</taxon>
    </lineage>
</organism>